<evidence type="ECO:0000259" key="4">
    <source>
        <dbReference type="Pfam" id="PF00149"/>
    </source>
</evidence>
<dbReference type="HOGENOM" id="CLU_025443_6_0_10"/>
<dbReference type="Proteomes" id="UP000008461">
    <property type="component" value="Chromosome"/>
</dbReference>
<feature type="transmembrane region" description="Helical" evidence="3">
    <location>
        <begin position="125"/>
        <end position="146"/>
    </location>
</feature>
<evidence type="ECO:0000313" key="6">
    <source>
        <dbReference type="Proteomes" id="UP000008461"/>
    </source>
</evidence>
<dbReference type="PANTHER" id="PTHR31302">
    <property type="entry name" value="TRANSMEMBRANE PROTEIN WITH METALLOPHOSPHOESTERASE DOMAIN-RELATED"/>
    <property type="match status" value="1"/>
</dbReference>
<dbReference type="CDD" id="cd07385">
    <property type="entry name" value="MPP_YkuE_C"/>
    <property type="match status" value="1"/>
</dbReference>
<dbReference type="Gene3D" id="3.60.21.10">
    <property type="match status" value="1"/>
</dbReference>
<dbReference type="STRING" id="760192.Halhy_4527"/>
<dbReference type="EMBL" id="CP002691">
    <property type="protein sequence ID" value="AEE52367.1"/>
    <property type="molecule type" value="Genomic_DNA"/>
</dbReference>
<dbReference type="GO" id="GO:0008758">
    <property type="term" value="F:UDP-2,3-diacylglucosamine hydrolase activity"/>
    <property type="evidence" value="ECO:0007669"/>
    <property type="project" value="TreeGrafter"/>
</dbReference>
<evidence type="ECO:0000256" key="1">
    <source>
        <dbReference type="ARBA" id="ARBA00022723"/>
    </source>
</evidence>
<dbReference type="GO" id="GO:0016020">
    <property type="term" value="C:membrane"/>
    <property type="evidence" value="ECO:0007669"/>
    <property type="project" value="GOC"/>
</dbReference>
<dbReference type="PANTHER" id="PTHR31302:SF31">
    <property type="entry name" value="PHOSPHODIESTERASE YAEI"/>
    <property type="match status" value="1"/>
</dbReference>
<organism evidence="5 6">
    <name type="scientific">Haliscomenobacter hydrossis (strain ATCC 27775 / DSM 1100 / LMG 10767 / O)</name>
    <dbReference type="NCBI Taxonomy" id="760192"/>
    <lineage>
        <taxon>Bacteria</taxon>
        <taxon>Pseudomonadati</taxon>
        <taxon>Bacteroidota</taxon>
        <taxon>Saprospiria</taxon>
        <taxon>Saprospirales</taxon>
        <taxon>Haliscomenobacteraceae</taxon>
        <taxon>Haliscomenobacter</taxon>
    </lineage>
</organism>
<dbReference type="Pfam" id="PF00149">
    <property type="entry name" value="Metallophos"/>
    <property type="match status" value="1"/>
</dbReference>
<feature type="transmembrane region" description="Helical" evidence="3">
    <location>
        <begin position="43"/>
        <end position="64"/>
    </location>
</feature>
<reference evidence="5 6" key="1">
    <citation type="journal article" date="2011" name="Stand. Genomic Sci.">
        <title>Complete genome sequence of Haliscomenobacter hydrossis type strain (O).</title>
        <authorList>
            <consortium name="US DOE Joint Genome Institute (JGI-PGF)"/>
            <person name="Daligault H."/>
            <person name="Lapidus A."/>
            <person name="Zeytun A."/>
            <person name="Nolan M."/>
            <person name="Lucas S."/>
            <person name="Del Rio T.G."/>
            <person name="Tice H."/>
            <person name="Cheng J.F."/>
            <person name="Tapia R."/>
            <person name="Han C."/>
            <person name="Goodwin L."/>
            <person name="Pitluck S."/>
            <person name="Liolios K."/>
            <person name="Pagani I."/>
            <person name="Ivanova N."/>
            <person name="Huntemann M."/>
            <person name="Mavromatis K."/>
            <person name="Mikhailova N."/>
            <person name="Pati A."/>
            <person name="Chen A."/>
            <person name="Palaniappan K."/>
            <person name="Land M."/>
            <person name="Hauser L."/>
            <person name="Brambilla E.M."/>
            <person name="Rohde M."/>
            <person name="Verbarg S."/>
            <person name="Goker M."/>
            <person name="Bristow J."/>
            <person name="Eisen J.A."/>
            <person name="Markowitz V."/>
            <person name="Hugenholtz P."/>
            <person name="Kyrpides N.C."/>
            <person name="Klenk H.P."/>
            <person name="Woyke T."/>
        </authorList>
    </citation>
    <scope>NUCLEOTIDE SEQUENCE [LARGE SCALE GENOMIC DNA]</scope>
    <source>
        <strain evidence="6">ATCC 27775 / DSM 1100 / LMG 10767 / O</strain>
    </source>
</reference>
<sequence>MFINLTKMRFTIFILFLLAIDIYSFQAVRHLAQNWSLMTRNIVYGFFWALTAFSLFYLFAHFWGLADGWSKNMETYTRTFVFIIYISKFLILPLLLIDDLRRLTLWVGQRVNGGPAEFDISRSRFLSKMGIFFGAIPFFSLSYGIIRNPYRYQLFKESVGIKGLSPNLVGLKIVQISDIHSGSFTFKDPVKNAIELINAQKPDLVFFTGDLVNDHSDEMTDFMDIFDKIDAKYGVYSVLGNHDYGDYHRWENAEAKDANLEKLKGIHKKLGWNLLMNEHRMLDINNEKVAVIGVENYSALPQFPKMGRLADAHSGSDGANVKLLLSHDPSHWDLQIVPEFKDINLTFSGHTHGFQFGIEIPGWIKWSPAQFMYKQWAGLYQQGEQFLYVNRGLGFLGYPGRVGILPEVTVIELQSA</sequence>
<keyword evidence="3" id="KW-0812">Transmembrane</keyword>
<dbReference type="InterPro" id="IPR029052">
    <property type="entry name" value="Metallo-depent_PP-like"/>
</dbReference>
<dbReference type="eggNOG" id="COG1408">
    <property type="taxonomic scope" value="Bacteria"/>
</dbReference>
<keyword evidence="2" id="KW-0378">Hydrolase</keyword>
<proteinExistence type="predicted"/>
<dbReference type="GO" id="GO:0046872">
    <property type="term" value="F:metal ion binding"/>
    <property type="evidence" value="ECO:0007669"/>
    <property type="project" value="UniProtKB-KW"/>
</dbReference>
<evidence type="ECO:0000256" key="2">
    <source>
        <dbReference type="ARBA" id="ARBA00022801"/>
    </source>
</evidence>
<feature type="transmembrane region" description="Helical" evidence="3">
    <location>
        <begin position="76"/>
        <end position="97"/>
    </location>
</feature>
<keyword evidence="6" id="KW-1185">Reference proteome</keyword>
<reference key="2">
    <citation type="submission" date="2011-04" db="EMBL/GenBank/DDBJ databases">
        <title>Complete sequence of chromosome of Haliscomenobacter hydrossis DSM 1100.</title>
        <authorList>
            <consortium name="US DOE Joint Genome Institute (JGI-PGF)"/>
            <person name="Lucas S."/>
            <person name="Han J."/>
            <person name="Lapidus A."/>
            <person name="Bruce D."/>
            <person name="Goodwin L."/>
            <person name="Pitluck S."/>
            <person name="Peters L."/>
            <person name="Kyrpides N."/>
            <person name="Mavromatis K."/>
            <person name="Ivanova N."/>
            <person name="Ovchinnikova G."/>
            <person name="Pagani I."/>
            <person name="Daligault H."/>
            <person name="Detter J.C."/>
            <person name="Han C."/>
            <person name="Land M."/>
            <person name="Hauser L."/>
            <person name="Markowitz V."/>
            <person name="Cheng J.-F."/>
            <person name="Hugenholtz P."/>
            <person name="Woyke T."/>
            <person name="Wu D."/>
            <person name="Verbarg S."/>
            <person name="Frueling A."/>
            <person name="Brambilla E."/>
            <person name="Klenk H.-P."/>
            <person name="Eisen J.A."/>
        </authorList>
    </citation>
    <scope>NUCLEOTIDE SEQUENCE</scope>
    <source>
        <strain>DSM 1100</strain>
    </source>
</reference>
<dbReference type="SUPFAM" id="SSF56300">
    <property type="entry name" value="Metallo-dependent phosphatases"/>
    <property type="match status" value="1"/>
</dbReference>
<feature type="domain" description="Calcineurin-like phosphoesterase" evidence="4">
    <location>
        <begin position="171"/>
        <end position="353"/>
    </location>
</feature>
<dbReference type="AlphaFoldDB" id="F4KTF3"/>
<protein>
    <submittedName>
        <fullName evidence="5">Metallophosphoesterase</fullName>
    </submittedName>
</protein>
<accession>F4KTF3</accession>
<dbReference type="KEGG" id="hhy:Halhy_4527"/>
<dbReference type="GO" id="GO:0009245">
    <property type="term" value="P:lipid A biosynthetic process"/>
    <property type="evidence" value="ECO:0007669"/>
    <property type="project" value="TreeGrafter"/>
</dbReference>
<keyword evidence="1" id="KW-0479">Metal-binding</keyword>
<dbReference type="InterPro" id="IPR051158">
    <property type="entry name" value="Metallophosphoesterase_sf"/>
</dbReference>
<keyword evidence="3" id="KW-1133">Transmembrane helix</keyword>
<evidence type="ECO:0000256" key="3">
    <source>
        <dbReference type="SAM" id="Phobius"/>
    </source>
</evidence>
<evidence type="ECO:0000313" key="5">
    <source>
        <dbReference type="EMBL" id="AEE52367.1"/>
    </source>
</evidence>
<name>F4KTF3_HALH1</name>
<gene>
    <name evidence="5" type="ordered locus">Halhy_4527</name>
</gene>
<dbReference type="InterPro" id="IPR004843">
    <property type="entry name" value="Calcineurin-like_PHP"/>
</dbReference>
<keyword evidence="3" id="KW-0472">Membrane</keyword>